<reference evidence="2" key="1">
    <citation type="journal article" date="2015" name="Nature">
        <title>Complex archaea that bridge the gap between prokaryotes and eukaryotes.</title>
        <authorList>
            <person name="Spang A."/>
            <person name="Saw J.H."/>
            <person name="Jorgensen S.L."/>
            <person name="Zaremba-Niedzwiedzka K."/>
            <person name="Martijn J."/>
            <person name="Lind A.E."/>
            <person name="van Eijk R."/>
            <person name="Schleper C."/>
            <person name="Guy L."/>
            <person name="Ettema T.J."/>
        </authorList>
    </citation>
    <scope>NUCLEOTIDE SEQUENCE</scope>
</reference>
<sequence length="25" mass="2824">MPLMKTKARKTSALTRESEGNDVFL</sequence>
<feature type="region of interest" description="Disordered" evidence="1">
    <location>
        <begin position="1"/>
        <end position="25"/>
    </location>
</feature>
<evidence type="ECO:0000313" key="2">
    <source>
        <dbReference type="EMBL" id="KKN15677.1"/>
    </source>
</evidence>
<gene>
    <name evidence="2" type="ORF">LCGC14_0983640</name>
</gene>
<feature type="non-terminal residue" evidence="2">
    <location>
        <position position="25"/>
    </location>
</feature>
<proteinExistence type="predicted"/>
<comment type="caution">
    <text evidence="2">The sequence shown here is derived from an EMBL/GenBank/DDBJ whole genome shotgun (WGS) entry which is preliminary data.</text>
</comment>
<name>A0A0F9NU89_9ZZZZ</name>
<feature type="compositionally biased region" description="Basic residues" evidence="1">
    <location>
        <begin position="1"/>
        <end position="10"/>
    </location>
</feature>
<protein>
    <submittedName>
        <fullName evidence="2">Uncharacterized protein</fullName>
    </submittedName>
</protein>
<evidence type="ECO:0000256" key="1">
    <source>
        <dbReference type="SAM" id="MobiDB-lite"/>
    </source>
</evidence>
<accession>A0A0F9NU89</accession>
<dbReference type="EMBL" id="LAZR01003689">
    <property type="protein sequence ID" value="KKN15677.1"/>
    <property type="molecule type" value="Genomic_DNA"/>
</dbReference>
<dbReference type="AlphaFoldDB" id="A0A0F9NU89"/>
<organism evidence="2">
    <name type="scientific">marine sediment metagenome</name>
    <dbReference type="NCBI Taxonomy" id="412755"/>
    <lineage>
        <taxon>unclassified sequences</taxon>
        <taxon>metagenomes</taxon>
        <taxon>ecological metagenomes</taxon>
    </lineage>
</organism>